<dbReference type="KEGG" id="lpy:FIV34_01940"/>
<dbReference type="GO" id="GO:0006826">
    <property type="term" value="P:iron ion transport"/>
    <property type="evidence" value="ECO:0007669"/>
    <property type="project" value="InterPro"/>
</dbReference>
<dbReference type="CDD" id="cd16830">
    <property type="entry name" value="HemS-like_N"/>
    <property type="match status" value="1"/>
</dbReference>
<dbReference type="OrthoDB" id="316630at2"/>
<dbReference type="Pfam" id="PF05171">
    <property type="entry name" value="HemS"/>
    <property type="match status" value="2"/>
</dbReference>
<evidence type="ECO:0000313" key="2">
    <source>
        <dbReference type="EMBL" id="QDE38042.1"/>
    </source>
</evidence>
<dbReference type="EMBL" id="CP041046">
    <property type="protein sequence ID" value="QDE38042.1"/>
    <property type="molecule type" value="Genomic_DNA"/>
</dbReference>
<protein>
    <submittedName>
        <fullName evidence="2">Hemin-degrading factor</fullName>
    </submittedName>
</protein>
<proteinExistence type="predicted"/>
<feature type="domain" description="Haemin-degrading HemS/ChuX" evidence="1">
    <location>
        <begin position="41"/>
        <end position="168"/>
    </location>
</feature>
<evidence type="ECO:0000259" key="1">
    <source>
        <dbReference type="Pfam" id="PF05171"/>
    </source>
</evidence>
<keyword evidence="3" id="KW-1185">Reference proteome</keyword>
<organism evidence="2 3">
    <name type="scientific">Luteibacter pinisoli</name>
    <dbReference type="NCBI Taxonomy" id="2589080"/>
    <lineage>
        <taxon>Bacteria</taxon>
        <taxon>Pseudomonadati</taxon>
        <taxon>Pseudomonadota</taxon>
        <taxon>Gammaproteobacteria</taxon>
        <taxon>Lysobacterales</taxon>
        <taxon>Rhodanobacteraceae</taxon>
        <taxon>Luteibacter</taxon>
    </lineage>
</organism>
<gene>
    <name evidence="2" type="ORF">FIV34_01940</name>
</gene>
<dbReference type="AlphaFoldDB" id="A0A4Y5YYI7"/>
<dbReference type="InterPro" id="IPR007845">
    <property type="entry name" value="HemS/ChuX_dom"/>
</dbReference>
<feature type="domain" description="Haemin-degrading HemS/ChuX" evidence="1">
    <location>
        <begin position="221"/>
        <end position="351"/>
    </location>
</feature>
<evidence type="ECO:0000313" key="3">
    <source>
        <dbReference type="Proteomes" id="UP000316093"/>
    </source>
</evidence>
<dbReference type="SUPFAM" id="SSF144064">
    <property type="entry name" value="Heme iron utilization protein-like"/>
    <property type="match status" value="1"/>
</dbReference>
<dbReference type="InterPro" id="IPR053733">
    <property type="entry name" value="Heme_Transport_Util_sf"/>
</dbReference>
<name>A0A4Y5YYI7_9GAMM</name>
<accession>A0A4Y5YYI7</accession>
<reference evidence="2 3" key="1">
    <citation type="submission" date="2019-06" db="EMBL/GenBank/DDBJ databases">
        <title>A complete genome sequence for Luteibacter pinisoli MAH-14.</title>
        <authorList>
            <person name="Baltrus D.A."/>
        </authorList>
    </citation>
    <scope>NUCLEOTIDE SEQUENCE [LARGE SCALE GENOMIC DNA]</scope>
    <source>
        <strain evidence="2 3">MAH-14</strain>
    </source>
</reference>
<dbReference type="CDD" id="cd16831">
    <property type="entry name" value="HemS-like_C"/>
    <property type="match status" value="1"/>
</dbReference>
<dbReference type="RefSeq" id="WP_139979144.1">
    <property type="nucleotide sequence ID" value="NZ_CP041046.1"/>
</dbReference>
<dbReference type="Proteomes" id="UP000316093">
    <property type="component" value="Chromosome"/>
</dbReference>
<dbReference type="Gene3D" id="3.40.1570.10">
    <property type="entry name" value="HemS/ChuS/ChuX like domains"/>
    <property type="match status" value="2"/>
</dbReference>
<sequence length="357" mass="39142">MQDIQTASTPRIDIPALLNGYRHLRETEPGLRARDAALRLGVSEGALVASRVGDGVTRLEGELPALIRDLPALGKVMALTRNAYCVHEKTGQYDQVDIGGAMGIVLAGDIDLRLFLKHWRYGFAVKETSRGRELESLQFFDGDGTAVHKVYLTEETNRSAWRALLHRYTAAVQSPLIDIVSVEAPLPERLADEAIDVESLREHWRALRDPHDFFALLRKHKVTRPQALRVVGSEFATKLDNGAMRTVLDGASAQAVPLMVFVGSPGVVQIHTGPVSNIVTAGPWLNVMDPAFNLHLRTDAIVSSWVVTKPVPEGVVTSLELYAADGTQIVQVFSKRKPGIPERDDWRALLATAEVAA</sequence>